<keyword evidence="2" id="KW-0614">Plasmid</keyword>
<evidence type="ECO:0000256" key="1">
    <source>
        <dbReference type="SAM" id="MobiDB-lite"/>
    </source>
</evidence>
<dbReference type="EMBL" id="CP054841">
    <property type="protein sequence ID" value="QKV55245.1"/>
    <property type="molecule type" value="Genomic_DNA"/>
</dbReference>
<keyword evidence="3" id="KW-1185">Reference proteome</keyword>
<gene>
    <name evidence="2" type="ORF">HUK68_20110</name>
</gene>
<name>A0A6N1XBJ7_9BURK</name>
<feature type="region of interest" description="Disordered" evidence="1">
    <location>
        <begin position="163"/>
        <end position="184"/>
    </location>
</feature>
<dbReference type="RefSeq" id="WP_175506033.1">
    <property type="nucleotide sequence ID" value="NZ_CP054841.1"/>
</dbReference>
<geneLocation type="plasmid" evidence="2 3">
    <name>unnamed1</name>
</geneLocation>
<dbReference type="AlphaFoldDB" id="A0A6N1XBJ7"/>
<evidence type="ECO:0000313" key="2">
    <source>
        <dbReference type="EMBL" id="QKV55245.1"/>
    </source>
</evidence>
<protein>
    <submittedName>
        <fullName evidence="2">Uncharacterized protein</fullName>
    </submittedName>
</protein>
<accession>A0A6N1XBJ7</accession>
<proteinExistence type="predicted"/>
<dbReference type="KEGG" id="aant:HUK68_20110"/>
<organism evidence="2 3">
    <name type="scientific">Comamonas antarctica</name>
    <dbReference type="NCBI Taxonomy" id="2743470"/>
    <lineage>
        <taxon>Bacteria</taxon>
        <taxon>Pseudomonadati</taxon>
        <taxon>Pseudomonadota</taxon>
        <taxon>Betaproteobacteria</taxon>
        <taxon>Burkholderiales</taxon>
        <taxon>Comamonadaceae</taxon>
        <taxon>Comamonas</taxon>
    </lineage>
</organism>
<evidence type="ECO:0000313" key="3">
    <source>
        <dbReference type="Proteomes" id="UP000509579"/>
    </source>
</evidence>
<dbReference type="Proteomes" id="UP000509579">
    <property type="component" value="Plasmid unnamed1"/>
</dbReference>
<sequence length="184" mass="20094">MPLPPTGPQTYAQWSDCLDRLASGLEDDACLAQMARGTLAWSGGVGPLFAQRLADEFNARLTRCSERLTRDLRAGADEASVVRAIVNARQSLFFLHRLAQLPAFAETLRSHLVREVRGFAERSQQSLEDSARADRSGRLRLLLQNNPLLRYDTLSLAAVPEAPAPAAAPAATPPAAPRRRNILI</sequence>
<reference evidence="2 3" key="1">
    <citation type="submission" date="2020-06" db="EMBL/GenBank/DDBJ databases">
        <title>Acidovorax antarctica sp. nov., isolated from Corinth ice sheet soil, Antarctic Fields Peninsula.</title>
        <authorList>
            <person name="Xu Q."/>
            <person name="Peng F."/>
        </authorList>
    </citation>
    <scope>NUCLEOTIDE SEQUENCE [LARGE SCALE GENOMIC DNA]</scope>
    <source>
        <strain evidence="2 3">16-35-5</strain>
        <plasmid evidence="2 3">unnamed1</plasmid>
    </source>
</reference>